<proteinExistence type="predicted"/>
<evidence type="ECO:0000259" key="1">
    <source>
        <dbReference type="Pfam" id="PF14594"/>
    </source>
</evidence>
<dbReference type="AlphaFoldDB" id="J5WK65"/>
<evidence type="ECO:0000313" key="2">
    <source>
        <dbReference type="EMBL" id="EJU22557.1"/>
    </source>
</evidence>
<dbReference type="Proteomes" id="UP000005244">
    <property type="component" value="Unassembled WGS sequence"/>
</dbReference>
<reference evidence="2 3" key="1">
    <citation type="submission" date="2012-07" db="EMBL/GenBank/DDBJ databases">
        <authorList>
            <person name="Durkin A.S."/>
            <person name="McCorrison J."/>
            <person name="Torralba M."/>
            <person name="Gillis M."/>
            <person name="Methe B."/>
            <person name="Sutton G."/>
            <person name="Nelson K.E."/>
        </authorList>
    </citation>
    <scope>NUCLEOTIDE SEQUENCE [LARGE SCALE GENOMIC DNA]</scope>
    <source>
        <strain evidence="2 3">OBRC8</strain>
    </source>
</reference>
<dbReference type="InterPro" id="IPR029432">
    <property type="entry name" value="Gp28/Gp37-like_dom"/>
</dbReference>
<accession>J5WK65</accession>
<name>J5WK65_9FIRM</name>
<dbReference type="PATRIC" id="fig|796941.3.peg.1187"/>
<evidence type="ECO:0000313" key="3">
    <source>
        <dbReference type="Proteomes" id="UP000005244"/>
    </source>
</evidence>
<feature type="domain" description="Gp28/Gp37-like" evidence="1">
    <location>
        <begin position="4"/>
        <end position="346"/>
    </location>
</feature>
<sequence>MVELLIMNEEFEILSVMDDFSSLAWNSKFFGVGDFQIECPIRYMSVLNRAQYIFRNDEEDTGVIEYINPQKDELGSWNIVIKGKFLKSLLEDRAINETMHFQKKTIEEIMLTMISHHFITNKTFKRFEVKYSNKFTEKLSMQVTGVSVLEKILQLEEEQKVSCKVVYDYLRDKIVCSVVAGVDRTSNQNDNNWVVFSEDRENIYDVSYSKTKTFKNFAYVAGAGEGKDRIVTTVDIRKPGEPLKELYVDARDLQDIDDKGNKIPMDKYLPTLVQRGKEKLSEYTVIEELEAKANLDSVLKYKADYNLGDIVEFIDNEIGVNAALRIVAINEEIEDGKRELAIVFGKERLTLKDVIKREVM</sequence>
<keyword evidence="3" id="KW-1185">Reference proteome</keyword>
<protein>
    <recommendedName>
        <fullName evidence="1">Gp28/Gp37-like domain-containing protein</fullName>
    </recommendedName>
</protein>
<comment type="caution">
    <text evidence="2">The sequence shown here is derived from an EMBL/GenBank/DDBJ whole genome shotgun (WGS) entry which is preliminary data.</text>
</comment>
<dbReference type="RefSeq" id="WP_009531012.1">
    <property type="nucleotide sequence ID" value="NZ_ALNK01000021.1"/>
</dbReference>
<dbReference type="Pfam" id="PF14594">
    <property type="entry name" value="Sipho_Gp37"/>
    <property type="match status" value="1"/>
</dbReference>
<gene>
    <name evidence="2" type="ORF">HMPREF1143_1765</name>
</gene>
<organism evidence="2 3">
    <name type="scientific">Peptoanaerobacter stomatis</name>
    <dbReference type="NCBI Taxonomy" id="796937"/>
    <lineage>
        <taxon>Bacteria</taxon>
        <taxon>Bacillati</taxon>
        <taxon>Bacillota</taxon>
        <taxon>Clostridia</taxon>
        <taxon>Peptostreptococcales</taxon>
        <taxon>Filifactoraceae</taxon>
        <taxon>Peptoanaerobacter</taxon>
    </lineage>
</organism>
<dbReference type="EMBL" id="ALNK01000021">
    <property type="protein sequence ID" value="EJU22557.1"/>
    <property type="molecule type" value="Genomic_DNA"/>
</dbReference>